<feature type="domain" description="EAL" evidence="3">
    <location>
        <begin position="306"/>
        <end position="555"/>
    </location>
</feature>
<evidence type="ECO:0000259" key="3">
    <source>
        <dbReference type="PROSITE" id="PS50883"/>
    </source>
</evidence>
<dbReference type="SMART" id="SM00052">
    <property type="entry name" value="EAL"/>
    <property type="match status" value="1"/>
</dbReference>
<dbReference type="SUPFAM" id="SSF55073">
    <property type="entry name" value="Nucleotide cyclase"/>
    <property type="match status" value="1"/>
</dbReference>
<evidence type="ECO:0000256" key="2">
    <source>
        <dbReference type="SAM" id="Phobius"/>
    </source>
</evidence>
<feature type="compositionally biased region" description="Low complexity" evidence="1">
    <location>
        <begin position="1"/>
        <end position="18"/>
    </location>
</feature>
<proteinExistence type="predicted"/>
<dbReference type="EMBL" id="FNLO01000013">
    <property type="protein sequence ID" value="SDV50716.1"/>
    <property type="molecule type" value="Genomic_DNA"/>
</dbReference>
<organism evidence="5 6">
    <name type="scientific">Chitinasiproducens palmae</name>
    <dbReference type="NCBI Taxonomy" id="1770053"/>
    <lineage>
        <taxon>Bacteria</taxon>
        <taxon>Pseudomonadati</taxon>
        <taxon>Pseudomonadota</taxon>
        <taxon>Betaproteobacteria</taxon>
        <taxon>Burkholderiales</taxon>
        <taxon>Burkholderiaceae</taxon>
        <taxon>Chitinasiproducens</taxon>
    </lineage>
</organism>
<dbReference type="Pfam" id="PF00563">
    <property type="entry name" value="EAL"/>
    <property type="match status" value="1"/>
</dbReference>
<dbReference type="InterPro" id="IPR029787">
    <property type="entry name" value="Nucleotide_cyclase"/>
</dbReference>
<dbReference type="Gene3D" id="3.30.70.270">
    <property type="match status" value="1"/>
</dbReference>
<dbReference type="InterPro" id="IPR001633">
    <property type="entry name" value="EAL_dom"/>
</dbReference>
<dbReference type="AlphaFoldDB" id="A0A1H2PV55"/>
<keyword evidence="6" id="KW-1185">Reference proteome</keyword>
<dbReference type="CDD" id="cd01949">
    <property type="entry name" value="GGDEF"/>
    <property type="match status" value="1"/>
</dbReference>
<dbReference type="PANTHER" id="PTHR44757:SF2">
    <property type="entry name" value="BIOFILM ARCHITECTURE MAINTENANCE PROTEIN MBAA"/>
    <property type="match status" value="1"/>
</dbReference>
<feature type="transmembrane region" description="Helical" evidence="2">
    <location>
        <begin position="54"/>
        <end position="74"/>
    </location>
</feature>
<protein>
    <submittedName>
        <fullName evidence="5">Diguanylate cyclase (GGDEF) domain-containing protein</fullName>
    </submittedName>
</protein>
<dbReference type="PANTHER" id="PTHR44757">
    <property type="entry name" value="DIGUANYLATE CYCLASE DGCP"/>
    <property type="match status" value="1"/>
</dbReference>
<feature type="region of interest" description="Disordered" evidence="1">
    <location>
        <begin position="1"/>
        <end position="33"/>
    </location>
</feature>
<feature type="transmembrane region" description="Helical" evidence="2">
    <location>
        <begin position="94"/>
        <end position="114"/>
    </location>
</feature>
<sequence length="558" mass="60628">MKAKPNPANAATPAGAGTDEPDRPEGSVRAPAQQPAALRWRRLRHTLWRARPSLTAFVFLLLSGVVLAVTCYEVDLFVADGAPTVENTIELDEMLLISTVLLIGMLAFSMQRYIAQRREMRRRLDAERHVRELAYQDPLTGLPNRRQFEEALELAAAAPPAAGSVHALLMLDLNGFKYVNDVYGHDAGDAVLMGVAQRLRATLRDAQLAARLGGDEFVLLARDLLGPEAASSIALRILQALAQPIVVDGIAHTIGTGIGIALLPADASSGEEAMRKADVALYRAKAERRPAWRFFEEDMDRMVRERKRLEDALKTALAEDRIVARFRPSYTLRTGRIAGFEALPHWVEAGGDGPPPERFLPIAAETGLIHALALRVAERAFDAARQWPVEVTLALNVLPGQLSDRNLPRTLLGALARAGLSPQRLQVDIAENMVVQQLQATRALVEPLQAAGVSVALDHFGTGYSNLYHMQQLRFDKVKIDRRLIEQLDGSGDAKLVRALVGLGHGLGVPVSADGLDACEDRRELLNSGVQEGQSGAIALSAEQAYVAVMAGPARLPH</sequence>
<accession>A0A1H2PV55</accession>
<evidence type="ECO:0000313" key="6">
    <source>
        <dbReference type="Proteomes" id="UP000243719"/>
    </source>
</evidence>
<evidence type="ECO:0000259" key="4">
    <source>
        <dbReference type="PROSITE" id="PS50887"/>
    </source>
</evidence>
<dbReference type="InterPro" id="IPR043128">
    <property type="entry name" value="Rev_trsase/Diguanyl_cyclase"/>
</dbReference>
<dbReference type="STRING" id="1770053.SAMN05216551_11338"/>
<dbReference type="RefSeq" id="WP_170845227.1">
    <property type="nucleotide sequence ID" value="NZ_FNLO01000013.1"/>
</dbReference>
<dbReference type="InterPro" id="IPR035919">
    <property type="entry name" value="EAL_sf"/>
</dbReference>
<dbReference type="Proteomes" id="UP000243719">
    <property type="component" value="Unassembled WGS sequence"/>
</dbReference>
<dbReference type="Gene3D" id="3.20.20.450">
    <property type="entry name" value="EAL domain"/>
    <property type="match status" value="1"/>
</dbReference>
<dbReference type="NCBIfam" id="TIGR00254">
    <property type="entry name" value="GGDEF"/>
    <property type="match status" value="1"/>
</dbReference>
<evidence type="ECO:0000256" key="1">
    <source>
        <dbReference type="SAM" id="MobiDB-lite"/>
    </source>
</evidence>
<reference evidence="6" key="1">
    <citation type="submission" date="2016-09" db="EMBL/GenBank/DDBJ databases">
        <authorList>
            <person name="Varghese N."/>
            <person name="Submissions S."/>
        </authorList>
    </citation>
    <scope>NUCLEOTIDE SEQUENCE [LARGE SCALE GENOMIC DNA]</scope>
    <source>
        <strain evidence="6">JS23</strain>
    </source>
</reference>
<feature type="domain" description="GGDEF" evidence="4">
    <location>
        <begin position="164"/>
        <end position="297"/>
    </location>
</feature>
<dbReference type="CDD" id="cd01948">
    <property type="entry name" value="EAL"/>
    <property type="match status" value="1"/>
</dbReference>
<dbReference type="PROSITE" id="PS50883">
    <property type="entry name" value="EAL"/>
    <property type="match status" value="1"/>
</dbReference>
<dbReference type="Pfam" id="PF00990">
    <property type="entry name" value="GGDEF"/>
    <property type="match status" value="1"/>
</dbReference>
<dbReference type="SMART" id="SM00267">
    <property type="entry name" value="GGDEF"/>
    <property type="match status" value="1"/>
</dbReference>
<dbReference type="PROSITE" id="PS50887">
    <property type="entry name" value="GGDEF"/>
    <property type="match status" value="1"/>
</dbReference>
<gene>
    <name evidence="5" type="ORF">SAMN05216551_11338</name>
</gene>
<dbReference type="InterPro" id="IPR000160">
    <property type="entry name" value="GGDEF_dom"/>
</dbReference>
<name>A0A1H2PV55_9BURK</name>
<keyword evidence="2" id="KW-0472">Membrane</keyword>
<keyword evidence="2" id="KW-1133">Transmembrane helix</keyword>
<dbReference type="SUPFAM" id="SSF141868">
    <property type="entry name" value="EAL domain-like"/>
    <property type="match status" value="1"/>
</dbReference>
<keyword evidence="2" id="KW-0812">Transmembrane</keyword>
<dbReference type="InterPro" id="IPR052155">
    <property type="entry name" value="Biofilm_reg_signaling"/>
</dbReference>
<evidence type="ECO:0000313" key="5">
    <source>
        <dbReference type="EMBL" id="SDV50716.1"/>
    </source>
</evidence>